<gene>
    <name evidence="1" type="ORF">BD310DRAFT_945891</name>
</gene>
<keyword evidence="2" id="KW-1185">Reference proteome</keyword>
<evidence type="ECO:0000313" key="1">
    <source>
        <dbReference type="EMBL" id="TBU62208.1"/>
    </source>
</evidence>
<sequence>MTSCPWNIYAEQLFPLGYGHPLWYPEPVGGREILIGDVGWFRTNGQFTPLFNVKSSREDPVNQQNGVPRGFTVFDSPGSRTVFTNPNAIMQRSLCSRTVQTREVEAELSAGSFAFQTTADCGALVLLEPPAESADIESKRHIVNYMRRHFDSWLDFVNGQEGMGLGLEEQDNVFVSGTMKTTHWGFAAFQGNGSERKEGRIIAQFTPYATASLSVSLANASMPRSHYRYGPHPAQEVSVPRNQCLFIHYYKMRRRRPLPKFAMRAAAGPHDLGIPMLRWRWPLTKM</sequence>
<accession>A0A4V2K921</accession>
<name>A0A4V2K921_9APHY</name>
<dbReference type="AlphaFoldDB" id="A0A4V2K921"/>
<dbReference type="EMBL" id="ML145094">
    <property type="protein sequence ID" value="TBU62208.1"/>
    <property type="molecule type" value="Genomic_DNA"/>
</dbReference>
<dbReference type="STRING" id="114155.A0A4V2K921"/>
<evidence type="ECO:0000313" key="2">
    <source>
        <dbReference type="Proteomes" id="UP000292082"/>
    </source>
</evidence>
<organism evidence="1 2">
    <name type="scientific">Dichomitus squalens</name>
    <dbReference type="NCBI Taxonomy" id="114155"/>
    <lineage>
        <taxon>Eukaryota</taxon>
        <taxon>Fungi</taxon>
        <taxon>Dikarya</taxon>
        <taxon>Basidiomycota</taxon>
        <taxon>Agaricomycotina</taxon>
        <taxon>Agaricomycetes</taxon>
        <taxon>Polyporales</taxon>
        <taxon>Polyporaceae</taxon>
        <taxon>Dichomitus</taxon>
    </lineage>
</organism>
<dbReference type="Proteomes" id="UP000292082">
    <property type="component" value="Unassembled WGS sequence"/>
</dbReference>
<reference evidence="1 2" key="1">
    <citation type="submission" date="2019-01" db="EMBL/GenBank/DDBJ databases">
        <title>Draft genome sequences of three monokaryotic isolates of the white-rot basidiomycete fungus Dichomitus squalens.</title>
        <authorList>
            <consortium name="DOE Joint Genome Institute"/>
            <person name="Lopez S.C."/>
            <person name="Andreopoulos B."/>
            <person name="Pangilinan J."/>
            <person name="Lipzen A."/>
            <person name="Riley R."/>
            <person name="Ahrendt S."/>
            <person name="Ng V."/>
            <person name="Barry K."/>
            <person name="Daum C."/>
            <person name="Grigoriev I.V."/>
            <person name="Hilden K.S."/>
            <person name="Makela M.R."/>
            <person name="de Vries R.P."/>
        </authorList>
    </citation>
    <scope>NUCLEOTIDE SEQUENCE [LARGE SCALE GENOMIC DNA]</scope>
    <source>
        <strain evidence="1 2">CBS 464.89</strain>
    </source>
</reference>
<protein>
    <submittedName>
        <fullName evidence="1">Uncharacterized protein</fullName>
    </submittedName>
</protein>
<proteinExistence type="predicted"/>